<feature type="signal peptide" evidence="1">
    <location>
        <begin position="1"/>
        <end position="20"/>
    </location>
</feature>
<evidence type="ECO:0000313" key="3">
    <source>
        <dbReference type="Proteomes" id="UP000051861"/>
    </source>
</evidence>
<comment type="caution">
    <text evidence="2">The sequence shown here is derived from an EMBL/GenBank/DDBJ whole genome shotgun (WGS) entry which is preliminary data.</text>
</comment>
<protein>
    <submittedName>
        <fullName evidence="2">Uncharacterized protein</fullName>
    </submittedName>
</protein>
<feature type="non-terminal residue" evidence="2">
    <location>
        <position position="480"/>
    </location>
</feature>
<proteinExistence type="predicted"/>
<dbReference type="Proteomes" id="UP000051861">
    <property type="component" value="Unassembled WGS sequence"/>
</dbReference>
<evidence type="ECO:0000256" key="1">
    <source>
        <dbReference type="SAM" id="SignalP"/>
    </source>
</evidence>
<feature type="chain" id="PRO_5006640095" evidence="1">
    <location>
        <begin position="21"/>
        <end position="480"/>
    </location>
</feature>
<gene>
    <name evidence="2" type="ORF">AMJ44_15305</name>
</gene>
<dbReference type="AlphaFoldDB" id="A0A0S7XK07"/>
<organism evidence="2 3">
    <name type="scientific">candidate division WOR-1 bacterium DG_54_3</name>
    <dbReference type="NCBI Taxonomy" id="1703775"/>
    <lineage>
        <taxon>Bacteria</taxon>
        <taxon>Bacillati</taxon>
        <taxon>Saganbacteria</taxon>
    </lineage>
</organism>
<keyword evidence="1" id="KW-0732">Signal</keyword>
<evidence type="ECO:0000313" key="2">
    <source>
        <dbReference type="EMBL" id="KPJ62708.1"/>
    </source>
</evidence>
<sequence>MLKKILIGMLLIWVMVGVNAAWADVPSKMSYEGRLTDNAGNPITTATSINFKIYDAVSGGSEIWSGETHNITPDSNGVFSVVLGNTTAITSTVFSAATRYLQITVAGEALSPRTQIVSVGYAFKAADSQAIAGQSATDLDNKYVEVAGDTMTGNLQVPRLEVDAANTYLDRDGGNNMTLTDSVTGTRTLAQLAAGTGGTVTSITQGTGITATPNPITNTGTIAINVGAVPQLGTANTFAGANSFTAAGTALSVTNNASIGGTLSVGSGSIYSGTGSTNTGTLILYNSTNNNTTTLQSGVAGANLTFTLPTNAGTVDYVLRTDGNGVLSWVDAGTGDFLANGTVAMTGNLNMGNNLINNLGVAGASLTRAGAHSLILTTTNPTNVTFPTIGTLATLAGTESLTNKTLSTNSTWNGNTIGALYGGTGINSSAATGFAKVSTGTWSIGTITETKGASFLYPYTNYAAYVRMPFAATITAVRVY</sequence>
<reference evidence="2 3" key="1">
    <citation type="journal article" date="2015" name="Microbiome">
        <title>Genomic resolution of linkages in carbon, nitrogen, and sulfur cycling among widespread estuary sediment bacteria.</title>
        <authorList>
            <person name="Baker B.J."/>
            <person name="Lazar C.S."/>
            <person name="Teske A.P."/>
            <person name="Dick G.J."/>
        </authorList>
    </citation>
    <scope>NUCLEOTIDE SEQUENCE [LARGE SCALE GENOMIC DNA]</scope>
    <source>
        <strain evidence="2">DG_54_3</strain>
    </source>
</reference>
<accession>A0A0S7XK07</accession>
<dbReference type="EMBL" id="LIZX01000259">
    <property type="protein sequence ID" value="KPJ62708.1"/>
    <property type="molecule type" value="Genomic_DNA"/>
</dbReference>
<name>A0A0S7XK07_UNCSA</name>